<comment type="similarity">
    <text evidence="1">Belongs to the 5'(3')-deoxyribonucleotidase family.</text>
</comment>
<dbReference type="HOGENOM" id="CLU_017845_3_0_1"/>
<dbReference type="PANTHER" id="PTHR12103:SF15">
    <property type="entry name" value="CYTOSOLIC PURINE 5'-NUCLEOTIDASE"/>
    <property type="match status" value="1"/>
</dbReference>
<feature type="binding site" evidence="6">
    <location>
        <position position="44"/>
    </location>
    <ligand>
        <name>Mg(2+)</name>
        <dbReference type="ChEBI" id="CHEBI:18420"/>
    </ligand>
</feature>
<dbReference type="PIRSF" id="PIRSF017434">
    <property type="entry name" value="Purine_5'-nucleotidase"/>
    <property type="match status" value="1"/>
</dbReference>
<dbReference type="InterPro" id="IPR023214">
    <property type="entry name" value="HAD_sf"/>
</dbReference>
<accession>V4AHZ4</accession>
<dbReference type="GO" id="GO:0008253">
    <property type="term" value="F:5'-nucleotidase activity"/>
    <property type="evidence" value="ECO:0007669"/>
    <property type="project" value="TreeGrafter"/>
</dbReference>
<dbReference type="CTD" id="20238891"/>
<evidence type="ECO:0000256" key="3">
    <source>
        <dbReference type="ARBA" id="ARBA00022801"/>
    </source>
</evidence>
<dbReference type="GO" id="GO:0046037">
    <property type="term" value="P:GMP metabolic process"/>
    <property type="evidence" value="ECO:0007669"/>
    <property type="project" value="UniProtKB-ARBA"/>
</dbReference>
<evidence type="ECO:0000256" key="5">
    <source>
        <dbReference type="PIRSR" id="PIRSR017434-1"/>
    </source>
</evidence>
<reference evidence="8 9" key="1">
    <citation type="journal article" date="2013" name="Nature">
        <title>Insights into bilaterian evolution from three spiralian genomes.</title>
        <authorList>
            <person name="Simakov O."/>
            <person name="Marletaz F."/>
            <person name="Cho S.J."/>
            <person name="Edsinger-Gonzales E."/>
            <person name="Havlak P."/>
            <person name="Hellsten U."/>
            <person name="Kuo D.H."/>
            <person name="Larsson T."/>
            <person name="Lv J."/>
            <person name="Arendt D."/>
            <person name="Savage R."/>
            <person name="Osoegawa K."/>
            <person name="de Jong P."/>
            <person name="Grimwood J."/>
            <person name="Chapman J.A."/>
            <person name="Shapiro H."/>
            <person name="Aerts A."/>
            <person name="Otillar R.P."/>
            <person name="Terry A.Y."/>
            <person name="Boore J.L."/>
            <person name="Grigoriev I.V."/>
            <person name="Lindberg D.R."/>
            <person name="Seaver E.C."/>
            <person name="Weisblat D.A."/>
            <person name="Putnam N.H."/>
            <person name="Rokhsar D.S."/>
        </authorList>
    </citation>
    <scope>NUCLEOTIDE SEQUENCE [LARGE SCALE GENOMIC DNA]</scope>
</reference>
<gene>
    <name evidence="8" type="ORF">LOTGIDRAFT_162045</name>
</gene>
<keyword evidence="9" id="KW-1185">Reference proteome</keyword>
<dbReference type="Pfam" id="PF05761">
    <property type="entry name" value="5_nucleotid"/>
    <property type="match status" value="1"/>
</dbReference>
<feature type="active site" description="Proton donor" evidence="5">
    <location>
        <position position="46"/>
    </location>
</feature>
<protein>
    <recommendedName>
        <fullName evidence="10">Cytosolic purine 5'-nucleotidase</fullName>
    </recommendedName>
</protein>
<evidence type="ECO:0008006" key="10">
    <source>
        <dbReference type="Google" id="ProtNLM"/>
    </source>
</evidence>
<dbReference type="Proteomes" id="UP000030746">
    <property type="component" value="Unassembled WGS sequence"/>
</dbReference>
<evidence type="ECO:0000256" key="6">
    <source>
        <dbReference type="PIRSR" id="PIRSR017434-2"/>
    </source>
</evidence>
<feature type="binding site" evidence="6">
    <location>
        <position position="46"/>
    </location>
    <ligand>
        <name>GMP</name>
        <dbReference type="ChEBI" id="CHEBI:58115"/>
    </ligand>
</feature>
<keyword evidence="4 6" id="KW-0460">Magnesium</keyword>
<dbReference type="InterPro" id="IPR036412">
    <property type="entry name" value="HAD-like_sf"/>
</dbReference>
<proteinExistence type="inferred from homology"/>
<dbReference type="PANTHER" id="PTHR12103">
    <property type="entry name" value="5'-NUCLEOTIDASE DOMAIN-CONTAINING"/>
    <property type="match status" value="1"/>
</dbReference>
<dbReference type="GeneID" id="20238891"/>
<dbReference type="OrthoDB" id="10252832at2759"/>
<dbReference type="FunFam" id="3.40.50.1000:FF:000021">
    <property type="entry name" value="NT5C2 isoform 1"/>
    <property type="match status" value="1"/>
</dbReference>
<evidence type="ECO:0000256" key="2">
    <source>
        <dbReference type="ARBA" id="ARBA00022723"/>
    </source>
</evidence>
<evidence type="ECO:0000313" key="8">
    <source>
        <dbReference type="EMBL" id="ESO93021.1"/>
    </source>
</evidence>
<dbReference type="InterPro" id="IPR008380">
    <property type="entry name" value="HAD-SF_hydro_IG_5-nucl"/>
</dbReference>
<evidence type="ECO:0000256" key="1">
    <source>
        <dbReference type="ARBA" id="ARBA00009589"/>
    </source>
</evidence>
<dbReference type="EMBL" id="KB201977">
    <property type="protein sequence ID" value="ESO93021.1"/>
    <property type="molecule type" value="Genomic_DNA"/>
</dbReference>
<dbReference type="OMA" id="WDYTDAV"/>
<feature type="region of interest" description="Disordered" evidence="7">
    <location>
        <begin position="512"/>
        <end position="560"/>
    </location>
</feature>
<dbReference type="STRING" id="225164.V4AHZ4"/>
<dbReference type="RefSeq" id="XP_009056231.1">
    <property type="nucleotide sequence ID" value="XM_009057983.1"/>
</dbReference>
<dbReference type="AlphaFoldDB" id="V4AHZ4"/>
<dbReference type="CDD" id="cd07522">
    <property type="entry name" value="HAD_cN-II"/>
    <property type="match status" value="1"/>
</dbReference>
<keyword evidence="2 6" id="KW-0479">Metal-binding</keyword>
<dbReference type="KEGG" id="lgi:LOTGIDRAFT_162045"/>
<dbReference type="SUPFAM" id="SSF56784">
    <property type="entry name" value="HAD-like"/>
    <property type="match status" value="1"/>
</dbReference>
<evidence type="ECO:0000313" key="9">
    <source>
        <dbReference type="Proteomes" id="UP000030746"/>
    </source>
</evidence>
<dbReference type="NCBIfam" id="TIGR02244">
    <property type="entry name" value="HAD-IG-Ncltidse"/>
    <property type="match status" value="1"/>
</dbReference>
<evidence type="ECO:0000256" key="7">
    <source>
        <dbReference type="SAM" id="MobiDB-lite"/>
    </source>
</evidence>
<feature type="active site" description="Nucleophile" evidence="5">
    <location>
        <position position="44"/>
    </location>
</feature>
<keyword evidence="3" id="KW-0378">Hydrolase</keyword>
<dbReference type="GO" id="GO:0046872">
    <property type="term" value="F:metal ion binding"/>
    <property type="evidence" value="ECO:0007669"/>
    <property type="project" value="UniProtKB-KW"/>
</dbReference>
<sequence>MNNESVAPNGFHTVTTKHYKRDPSHRIFVNRSLHLEKIRFFGFDMDYTLAVYKAGEYEALGFNLLRDRLLEIGYPSAIKEFEYDPSFPVRGLWFDKLYGNLLKVDAYGNILVCAHGFDFLKPHEIAQLYPNKFVQLDENRLFVLNTLFNLPETYMLACIIDYFNSSKQYNREKQGIKSGNLYFSYKSIFQDVRGAVDHVHLNGALKNETTKNLEKYVQRDERLPLLLDRIRHHGGKTLLITNSDYEYTNKIMAYLVDFPSADGTKREWSTYFDYIVVDAKKPLFFTDGTILRQVDRSTGTLRIGHHCGPLEPGQVYSGGSCDALSEVIGAKGKDVLYVGDHIFGDILKSKKTRGWRTFLVIPELSRELRVWTDKHQLYNCIQSEETKLSNVYKDLDSSTTQKPNISSMKTRLRDVTHKLDMSYGLLGSLFRSGSRQTFFAAQVMRYADLYAATFLNLLHYPFCYLFRAPPMLMPHESTVDHETVYNETDLESHSRCQSDNEEEEYELRTKRIRRESSSDINHVPHLRANVPKNVTHVHDEDGDSSDSEQSTTSAPSEKSI</sequence>
<feature type="binding site" evidence="6">
    <location>
        <position position="340"/>
    </location>
    <ligand>
        <name>Mg(2+)</name>
        <dbReference type="ChEBI" id="CHEBI:18420"/>
    </ligand>
</feature>
<comment type="cofactor">
    <cofactor evidence="6">
        <name>Mg(2+)</name>
        <dbReference type="ChEBI" id="CHEBI:18420"/>
    </cofactor>
    <text evidence="6">Binds 1 Mg(2+) ion per subunit.</text>
</comment>
<evidence type="ECO:0000256" key="4">
    <source>
        <dbReference type="ARBA" id="ARBA00022842"/>
    </source>
</evidence>
<organism evidence="8 9">
    <name type="scientific">Lottia gigantea</name>
    <name type="common">Giant owl limpet</name>
    <dbReference type="NCBI Taxonomy" id="225164"/>
    <lineage>
        <taxon>Eukaryota</taxon>
        <taxon>Metazoa</taxon>
        <taxon>Spiralia</taxon>
        <taxon>Lophotrochozoa</taxon>
        <taxon>Mollusca</taxon>
        <taxon>Gastropoda</taxon>
        <taxon>Patellogastropoda</taxon>
        <taxon>Lottioidea</taxon>
        <taxon>Lottiidae</taxon>
        <taxon>Lottia</taxon>
    </lineage>
</organism>
<name>V4AHZ4_LOTGI</name>
<dbReference type="InterPro" id="IPR016695">
    <property type="entry name" value="Pur_nucleotidase"/>
</dbReference>
<dbReference type="Gene3D" id="3.40.50.1000">
    <property type="entry name" value="HAD superfamily/HAD-like"/>
    <property type="match status" value="1"/>
</dbReference>